<keyword evidence="3" id="KW-1185">Reference proteome</keyword>
<evidence type="ECO:0000313" key="3">
    <source>
        <dbReference type="Proteomes" id="UP001596113"/>
    </source>
</evidence>
<dbReference type="RefSeq" id="WP_378130959.1">
    <property type="nucleotide sequence ID" value="NZ_JBHSMI010000012.1"/>
</dbReference>
<accession>A0ABW0HRB6</accession>
<gene>
    <name evidence="2" type="ORF">ACFPOF_06670</name>
</gene>
<proteinExistence type="predicted"/>
<feature type="region of interest" description="Disordered" evidence="1">
    <location>
        <begin position="65"/>
        <end position="90"/>
    </location>
</feature>
<sequence>MIPGRATAASSCSYNGPIPVGVTPCDPHGHPLRYDYYTKKSWDLGNGTTDSTGLKNIVVYGTPLDVSGSNGESPRNRFKPATQADADDPDSVTKGAGHFYAYDEETGKMSYGEWEYIGFTESGGLYHNKFFPNDAEGPLENYQKHWLYRPWDNATLKSNYKATDPGKIYLNDATSKYDDVLSSKFDNILSNLQSSLSFGIKYPVKYDQPRTVLSGDAYRDPRNYVQIDQFPSTRAGGYGVLWHYSWNSNKVWRQTFPLESIKKNFTPVAGDTKVRDPQPIPTYDERTKKVKVDVIGILKDGAYFKSEQNKQLFYTRADVSKVRLELNEKSSGKMLVQEFDIEKNVNKDKIVIGQSSGGDFTATGSFDLNVDLASLVASGADLAHTTDAKVTVWFYGQPTPLYAYPLVTIKFKKSIEPMASRFSVIERVQFQKASDYKPDMLGYLDMSYSGKVAHGYRIDIAADDGTSKSFSYSTDPLLNVDIGDLDIAAVNGMMFTWIKSHFPSETVTASKVIKFDITQTIYDKKDPTKKSIYKQEHTAIQVKNKGDDGTPIKLPPQPMFFMPNADVPERWYDVVPFPAEDIAPSDIIHNNGDPVPDYGSFTRSVTVDGKSIDADEFWAGKYVFGDAADGLHVVRAEWKAPDGNVSFLEKTVAIHDTVPVVHTAFSKLYKQNRRMDVQNDSDTFNDPFVLNRYPNTYTMSFADPTDPDLVLRTDTNEIKTFMYKKPGQGKKISLRAVNTLTDIHGNFVMNRYSEPYEVEFEILPDETPAIIAHPYSSQISRLDQLKLFYDVQSIDKDFIAEKSLKVWYDSKNNDSFDTLVYSTDGDLTELPNFNKIGQYRIDVYAKEGTTQERLMEFIKPEDDQENRFSVYFAVDNLAPSADLYLDTPNDKPKVDVFMLLDANLKQTSADYVLGNTVTITNSMTQASMDPAVGIWDMKTYTYEKQASYSSGTGSSYPSSTYYYCDSGYCGTLARTSVSNSPYPVDLNAGKTKTVTDSKTATNTCSNNVVTTYDGNGNMKDHSSWGECGDSQGYNDGSYSGTLSRTGQSPSGSCGNTGPKNGSCTVTWTANYAGTVYWTHDVPLPPDIVYYDSYTGFYAGKITKDVRQPYSSSTSFLRSQSEKYLVYVSDDKVSQLPDLQYTISRNAVKVILIGQDGIKVQVPGFTKYFKNDKPMDQLIADVIAYIAENNPAVPRIYKLIGEPILTHTATFDFENDLIPTDELKIFQDPDAFDNSMGMDKLSGVTLRNNYDDAIWDAYKNTVTFNKTGKYTFVRRVKDKPSTDPAFASYGYYSNEAILEVMVHRKPIALLDLDFDYDLNNNTYNTRWVDQSYDLDHNVTRAATDKGIVDSKMKFTDMGTGETFTSIPDSLAPGTYKVEYVVKDMEGVWSDPYIKTYVLPASPPMQLKAKLKTTDSAFSLAAIPASESLTAFNMWTRYPYSVSLDLTMASGVMSRHVNYYTGTKSGNDISWADETMAIPATLADGNYMYRVTAVGSVPGTNAFLDFPVTVSTPINLNGWIDNTFNTNVSTIVATYPLTLRATTTKYPNTTTVTVFKGTAYQATVPLTSTTTSTVAFGSKSWSGGYTPGASIPDGNYTFEWTSTTPNGNVQRVSKTVTLTHNTPPFGDFKIYTYNSNNTAMPIFEGDTVHFDPVGVGDNEHDQLAVNYTVKNPSGAVVMNTNLTWNFPYPTSGGPTLVVNAVGTYTATMTLSDGKAAPVTVTHTFIVNPLGITGAVNHTAQWEANRIAYNTANPSSTRSADTFWAGEQFNLASSVTNTGSSLDVATNVTVLLIEKGVTVNLNLISGYNWGGSMWQKNFDQLADGTYNFKFTVTYSNGVVKSTTVPVKIKDSIWDVTGTHRVH</sequence>
<comment type="caution">
    <text evidence="2">The sequence shown here is derived from an EMBL/GenBank/DDBJ whole genome shotgun (WGS) entry which is preliminary data.</text>
</comment>
<name>A0ABW0HRB6_9BACL</name>
<dbReference type="Proteomes" id="UP001596113">
    <property type="component" value="Unassembled WGS sequence"/>
</dbReference>
<evidence type="ECO:0000256" key="1">
    <source>
        <dbReference type="SAM" id="MobiDB-lite"/>
    </source>
</evidence>
<reference evidence="3" key="1">
    <citation type="journal article" date="2019" name="Int. J. Syst. Evol. Microbiol.">
        <title>The Global Catalogue of Microorganisms (GCM) 10K type strain sequencing project: providing services to taxonomists for standard genome sequencing and annotation.</title>
        <authorList>
            <consortium name="The Broad Institute Genomics Platform"/>
            <consortium name="The Broad Institute Genome Sequencing Center for Infectious Disease"/>
            <person name="Wu L."/>
            <person name="Ma J."/>
        </authorList>
    </citation>
    <scope>NUCLEOTIDE SEQUENCE [LARGE SCALE GENOMIC DNA]</scope>
    <source>
        <strain evidence="3">CGMCC 1.18575</strain>
    </source>
</reference>
<dbReference type="NCBIfam" id="NF047340">
    <property type="entry name" value="Athe_2463_dom"/>
    <property type="match status" value="1"/>
</dbReference>
<dbReference type="EMBL" id="JBHSMI010000012">
    <property type="protein sequence ID" value="MFC5402417.1"/>
    <property type="molecule type" value="Genomic_DNA"/>
</dbReference>
<evidence type="ECO:0000313" key="2">
    <source>
        <dbReference type="EMBL" id="MFC5402417.1"/>
    </source>
</evidence>
<organism evidence="2 3">
    <name type="scientific">Cohnella soli</name>
    <dbReference type="NCBI Taxonomy" id="425005"/>
    <lineage>
        <taxon>Bacteria</taxon>
        <taxon>Bacillati</taxon>
        <taxon>Bacillota</taxon>
        <taxon>Bacilli</taxon>
        <taxon>Bacillales</taxon>
        <taxon>Paenibacillaceae</taxon>
        <taxon>Cohnella</taxon>
    </lineage>
</organism>
<feature type="region of interest" description="Disordered" evidence="1">
    <location>
        <begin position="1038"/>
        <end position="1058"/>
    </location>
</feature>
<protein>
    <submittedName>
        <fullName evidence="2">Athe_2463 domain-containing protein</fullName>
    </submittedName>
</protein>